<dbReference type="STRING" id="1507870.A0A1V8T2I6"/>
<evidence type="ECO:0000259" key="1">
    <source>
        <dbReference type="Pfam" id="PF13380"/>
    </source>
</evidence>
<gene>
    <name evidence="2" type="ORF">B0A48_09320</name>
</gene>
<proteinExistence type="predicted"/>
<organism evidence="2 3">
    <name type="scientific">Cryoendolithus antarcticus</name>
    <dbReference type="NCBI Taxonomy" id="1507870"/>
    <lineage>
        <taxon>Eukaryota</taxon>
        <taxon>Fungi</taxon>
        <taxon>Dikarya</taxon>
        <taxon>Ascomycota</taxon>
        <taxon>Pezizomycotina</taxon>
        <taxon>Dothideomycetes</taxon>
        <taxon>Dothideomycetidae</taxon>
        <taxon>Cladosporiales</taxon>
        <taxon>Cladosporiaceae</taxon>
        <taxon>Cryoendolithus</taxon>
    </lineage>
</organism>
<accession>A0A1V8T2I6</accession>
<sequence length="359" mass="39136">MTSSISDMQSAARLFFNSPHIAVAGASSNASKFGYKIFAWYLAHSITPTPVNPSSASVNISGQDFNTAASPAKLSDPTNTSLSVITPPAVTKQLLKVAKDVGIRSVWLQPGTFDDSILAWAKETWPGALIGGFDKGTRGGEGWCILVDGEKAKKAAEKDGKLTGRPNGILTQVHTAPIQERKAHCEASWEAGRSNDAEVILDVGGILLAVLVGFYPLHAMYRAHHTPHTHPFVLNITQYTDLAACTSHAGQGITASVIRSPSHDIQWLEDFGHYLLSFCKTADCTETAWVLEDVAKEDVIDKCLDLAPYTPLGVIVECERDWEATFCENFNGLKFRKQGCEAFGRYGRWYKKIRGALTY</sequence>
<dbReference type="InterPro" id="IPR036291">
    <property type="entry name" value="NAD(P)-bd_dom_sf"/>
</dbReference>
<dbReference type="SUPFAM" id="SSF51735">
    <property type="entry name" value="NAD(P)-binding Rossmann-fold domains"/>
    <property type="match status" value="1"/>
</dbReference>
<dbReference type="InParanoid" id="A0A1V8T2I6"/>
<dbReference type="Pfam" id="PF13380">
    <property type="entry name" value="CoA_binding_2"/>
    <property type="match status" value="1"/>
</dbReference>
<dbReference type="PANTHER" id="PTHR33303:SF2">
    <property type="entry name" value="COA-BINDING DOMAIN-CONTAINING PROTEIN"/>
    <property type="match status" value="1"/>
</dbReference>
<comment type="caution">
    <text evidence="2">The sequence shown here is derived from an EMBL/GenBank/DDBJ whole genome shotgun (WGS) entry which is preliminary data.</text>
</comment>
<dbReference type="OrthoDB" id="5138418at2759"/>
<protein>
    <recommendedName>
        <fullName evidence="1">CoA-binding domain-containing protein</fullName>
    </recommendedName>
</protein>
<evidence type="ECO:0000313" key="3">
    <source>
        <dbReference type="Proteomes" id="UP000192596"/>
    </source>
</evidence>
<dbReference type="PANTHER" id="PTHR33303">
    <property type="entry name" value="CYTOPLASMIC PROTEIN-RELATED"/>
    <property type="match status" value="1"/>
</dbReference>
<keyword evidence="3" id="KW-1185">Reference proteome</keyword>
<dbReference type="Gene3D" id="3.40.50.720">
    <property type="entry name" value="NAD(P)-binding Rossmann-like Domain"/>
    <property type="match status" value="1"/>
</dbReference>
<dbReference type="Proteomes" id="UP000192596">
    <property type="component" value="Unassembled WGS sequence"/>
</dbReference>
<name>A0A1V8T2I6_9PEZI</name>
<evidence type="ECO:0000313" key="2">
    <source>
        <dbReference type="EMBL" id="OQO05550.1"/>
    </source>
</evidence>
<dbReference type="AlphaFoldDB" id="A0A1V8T2I6"/>
<reference evidence="3" key="1">
    <citation type="submission" date="2017-03" db="EMBL/GenBank/DDBJ databases">
        <title>Genomes of endolithic fungi from Antarctica.</title>
        <authorList>
            <person name="Coleine C."/>
            <person name="Masonjones S."/>
            <person name="Stajich J.E."/>
        </authorList>
    </citation>
    <scope>NUCLEOTIDE SEQUENCE [LARGE SCALE GENOMIC DNA]</scope>
    <source>
        <strain evidence="3">CCFEE 5527</strain>
    </source>
</reference>
<dbReference type="InterPro" id="IPR003781">
    <property type="entry name" value="CoA-bd"/>
</dbReference>
<feature type="domain" description="CoA-binding" evidence="1">
    <location>
        <begin position="20"/>
        <end position="123"/>
    </location>
</feature>
<dbReference type="EMBL" id="NAJO01000019">
    <property type="protein sequence ID" value="OQO05550.1"/>
    <property type="molecule type" value="Genomic_DNA"/>
</dbReference>